<sequence length="426" mass="47038">MPNIVDRFGQLVDDAIPKPELARQLLLLGYRAKDVQLLLAPEKELTPARQYAAQIAMDAMIAPLAHPQRAALVNIFMPCELLHAFHLLPMFAEATACYLNGAAAERGFIHYAESAGISPTLCSYHKALLGMGLSGTAGKPLFTACTSIACDANNLTFRRLAQHYGIPHFYLDVPYDHDEYAVAEVSDRLREFAAFLEDATHQKLDEVALQQAVAHSGRTLELLQQAQAAKAGRNLHNDVTSEFYEVFVTHTMLGTPQAEQYARKLLADIEASPMGGGTRLLWAHAVPFYQAPVRERLNFSAENQLITCDMNADTLGCCMDPDKPFESMAARLVNNIFNGSAQHRIQRALELCRMQQIDGVVYFCQWGCKQTMGAAQLFKSALEAEGYPVLLLDGDGCDRANTMDGQTATRLDAFLEMLHSKQEALV</sequence>
<evidence type="ECO:0000313" key="2">
    <source>
        <dbReference type="EMBL" id="ADD61728.1"/>
    </source>
</evidence>
<dbReference type="PANTHER" id="PTHR30548">
    <property type="entry name" value="2-HYDROXYGLUTARYL-COA DEHYDRATASE, D-COMPONENT-RELATED"/>
    <property type="match status" value="1"/>
</dbReference>
<dbReference type="EMBL" id="GU942941">
    <property type="protein sequence ID" value="ADD61728.1"/>
    <property type="molecule type" value="Genomic_DNA"/>
</dbReference>
<evidence type="ECO:0008006" key="3">
    <source>
        <dbReference type="Google" id="ProtNLM"/>
    </source>
</evidence>
<dbReference type="Gene3D" id="3.40.50.11900">
    <property type="match status" value="1"/>
</dbReference>
<name>D9ZEI3_9ZZZZ</name>
<protein>
    <recommendedName>
        <fullName evidence="3">2-hydroxyglutaryl-CoA dehydratase, D-component</fullName>
    </recommendedName>
</protein>
<dbReference type="AlphaFoldDB" id="D9ZEI3"/>
<comment type="similarity">
    <text evidence="1">Belongs to the FldB/FldC dehydratase alpha/beta subunit family.</text>
</comment>
<organism evidence="2">
    <name type="scientific">uncultured organism</name>
    <dbReference type="NCBI Taxonomy" id="155900"/>
    <lineage>
        <taxon>unclassified sequences</taxon>
        <taxon>environmental samples</taxon>
    </lineage>
</organism>
<proteinExistence type="inferred from homology"/>
<reference evidence="2" key="1">
    <citation type="journal article" date="2010" name="Genome Res.">
        <title>Functional metagenomics to mine the human gut microbiome for dietary fiber catabolic enzymes.</title>
        <authorList>
            <person name="Tasse L."/>
            <person name="Bercovici J."/>
            <person name="Pizzut-Serin S."/>
            <person name="Robe P."/>
            <person name="Tap J."/>
            <person name="Klopp C."/>
            <person name="Cantarel B.L."/>
            <person name="Coutinho P.M."/>
            <person name="Henrissat B."/>
            <person name="Leclerc M."/>
            <person name="Dore J."/>
            <person name="Monsan P."/>
            <person name="Remaud-Simeon M."/>
            <person name="Potocki-Veronese G."/>
        </authorList>
    </citation>
    <scope>NUCLEOTIDE SEQUENCE</scope>
</reference>
<dbReference type="PANTHER" id="PTHR30548:SF2">
    <property type="entry name" value="2-HYDROXYACYL-COA DEHYDRATASE,D-COMPONENT"/>
    <property type="match status" value="1"/>
</dbReference>
<evidence type="ECO:0000256" key="1">
    <source>
        <dbReference type="ARBA" id="ARBA00005806"/>
    </source>
</evidence>
<dbReference type="InterPro" id="IPR010327">
    <property type="entry name" value="FldB/FldC_alpha/beta"/>
</dbReference>
<dbReference type="Gene3D" id="3.40.50.11890">
    <property type="match status" value="1"/>
</dbReference>
<accession>D9ZEI3</accession>
<dbReference type="Pfam" id="PF06050">
    <property type="entry name" value="HGD-D"/>
    <property type="match status" value="1"/>
</dbReference>